<comment type="function">
    <text evidence="3">Required for formate dehydrogenase (FDH) activity. Acts as a sulfur carrier protein that transfers sulfur from IscS to the molybdenum cofactor prior to its insertion into FDH.</text>
</comment>
<comment type="caution">
    <text evidence="3">Lacks conserved residue(s) required for the propagation of feature annotation.</text>
</comment>
<feature type="active site" description="Cysteine persulfide intermediate" evidence="3">
    <location>
        <position position="112"/>
    </location>
</feature>
<dbReference type="RefSeq" id="WP_252951678.1">
    <property type="nucleotide sequence ID" value="NZ_JAFIRR010000015.1"/>
</dbReference>
<dbReference type="EMBL" id="JAFIRR010000015">
    <property type="protein sequence ID" value="MCO6415069.1"/>
    <property type="molecule type" value="Genomic_DNA"/>
</dbReference>
<dbReference type="Gene3D" id="3.10.20.10">
    <property type="match status" value="1"/>
</dbReference>
<evidence type="ECO:0000313" key="4">
    <source>
        <dbReference type="EMBL" id="MCO6415069.1"/>
    </source>
</evidence>
<sequence length="267" mass="27794">MDLPTPPLPTPVQAVATETPDGPGARLVAEEVAVALTCGGATHAVMMATPAALEDFALGFCLTEGIVARPEELLGLTILQRPRGIELRLELEEAQLAAFRARRRRMAGALGCGLCGVESLEAALRPLPRLRTALRLAPEEVPQAVAALGEAQALHRLTHGVHAAGFWVPGRGLVAAREDVGRHNALDKLAGALARAGEDRGRGAVVLTSRVSVELVQKAATLGVPVLVAVSAPTTLAIRTAEACGMTLIACVRGARWEVFTQTEGAA</sequence>
<dbReference type="SUPFAM" id="SSF53927">
    <property type="entry name" value="Cytidine deaminase-like"/>
    <property type="match status" value="1"/>
</dbReference>
<dbReference type="Proteomes" id="UP001523392">
    <property type="component" value="Unassembled WGS sequence"/>
</dbReference>
<evidence type="ECO:0000256" key="3">
    <source>
        <dbReference type="HAMAP-Rule" id="MF_00187"/>
    </source>
</evidence>
<accession>A0ABT1CZJ6</accession>
<comment type="subcellular location">
    <subcellularLocation>
        <location evidence="3">Cytoplasm</location>
    </subcellularLocation>
</comment>
<dbReference type="NCBIfam" id="TIGR00129">
    <property type="entry name" value="fdhD_narQ"/>
    <property type="match status" value="1"/>
</dbReference>
<comment type="similarity">
    <text evidence="3">Belongs to the FdhD family.</text>
</comment>
<dbReference type="InterPro" id="IPR016193">
    <property type="entry name" value="Cytidine_deaminase-like"/>
</dbReference>
<dbReference type="Gene3D" id="3.40.140.10">
    <property type="entry name" value="Cytidine Deaminase, domain 2"/>
    <property type="match status" value="1"/>
</dbReference>
<keyword evidence="1 3" id="KW-0963">Cytoplasm</keyword>
<protein>
    <recommendedName>
        <fullName evidence="3">Sulfur carrier protein FdhD</fullName>
    </recommendedName>
</protein>
<proteinExistence type="inferred from homology"/>
<keyword evidence="5" id="KW-1185">Reference proteome</keyword>
<keyword evidence="2 3" id="KW-0501">Molybdenum cofactor biosynthesis</keyword>
<gene>
    <name evidence="3 4" type="primary">fdhD</name>
    <name evidence="4" type="ORF">JYK14_02600</name>
</gene>
<reference evidence="4 5" key="1">
    <citation type="submission" date="2021-12" db="EMBL/GenBank/DDBJ databases">
        <title>Siccirubricoccus leaddurans sp. nov., a high concentration Zn2+ tolerance bacterium.</title>
        <authorList>
            <person name="Cao Y."/>
        </authorList>
    </citation>
    <scope>NUCLEOTIDE SEQUENCE [LARGE SCALE GENOMIC DNA]</scope>
    <source>
        <strain evidence="4 5">KC 17139</strain>
    </source>
</reference>
<evidence type="ECO:0000256" key="1">
    <source>
        <dbReference type="ARBA" id="ARBA00022490"/>
    </source>
</evidence>
<evidence type="ECO:0000313" key="5">
    <source>
        <dbReference type="Proteomes" id="UP001523392"/>
    </source>
</evidence>
<name>A0ABT1CZJ6_9PROT</name>
<dbReference type="InterPro" id="IPR003786">
    <property type="entry name" value="FdhD"/>
</dbReference>
<dbReference type="HAMAP" id="MF_00187">
    <property type="entry name" value="FdhD"/>
    <property type="match status" value="1"/>
</dbReference>
<dbReference type="Pfam" id="PF02634">
    <property type="entry name" value="FdhD-NarQ"/>
    <property type="match status" value="1"/>
</dbReference>
<comment type="caution">
    <text evidence="4">The sequence shown here is derived from an EMBL/GenBank/DDBJ whole genome shotgun (WGS) entry which is preliminary data.</text>
</comment>
<evidence type="ECO:0000256" key="2">
    <source>
        <dbReference type="ARBA" id="ARBA00023150"/>
    </source>
</evidence>
<dbReference type="PANTHER" id="PTHR30592:SF1">
    <property type="entry name" value="SULFUR CARRIER PROTEIN FDHD"/>
    <property type="match status" value="1"/>
</dbReference>
<dbReference type="PANTHER" id="PTHR30592">
    <property type="entry name" value="FORMATE DEHYDROGENASE"/>
    <property type="match status" value="1"/>
</dbReference>
<organism evidence="4 5">
    <name type="scientific">Siccirubricoccus soli</name>
    <dbReference type="NCBI Taxonomy" id="2899147"/>
    <lineage>
        <taxon>Bacteria</taxon>
        <taxon>Pseudomonadati</taxon>
        <taxon>Pseudomonadota</taxon>
        <taxon>Alphaproteobacteria</taxon>
        <taxon>Acetobacterales</taxon>
        <taxon>Roseomonadaceae</taxon>
        <taxon>Siccirubricoccus</taxon>
    </lineage>
</organism>
<dbReference type="PIRSF" id="PIRSF015626">
    <property type="entry name" value="FdhD"/>
    <property type="match status" value="1"/>
</dbReference>